<evidence type="ECO:0000313" key="13">
    <source>
        <dbReference type="EMBL" id="KAJ3087171.1"/>
    </source>
</evidence>
<dbReference type="GO" id="GO:0031176">
    <property type="term" value="F:endo-1,4-beta-xylanase activity"/>
    <property type="evidence" value="ECO:0007669"/>
    <property type="project" value="UniProtKB-EC"/>
</dbReference>
<evidence type="ECO:0000256" key="4">
    <source>
        <dbReference type="ARBA" id="ARBA00007495"/>
    </source>
</evidence>
<dbReference type="SUPFAM" id="SSF51445">
    <property type="entry name" value="(Trans)glycosidases"/>
    <property type="match status" value="1"/>
</dbReference>
<dbReference type="SMART" id="SM00633">
    <property type="entry name" value="Glyco_10"/>
    <property type="match status" value="1"/>
</dbReference>
<dbReference type="Proteomes" id="UP001211907">
    <property type="component" value="Unassembled WGS sequence"/>
</dbReference>
<evidence type="ECO:0000256" key="2">
    <source>
        <dbReference type="ARBA" id="ARBA00004613"/>
    </source>
</evidence>
<reference evidence="13" key="1">
    <citation type="submission" date="2020-05" db="EMBL/GenBank/DDBJ databases">
        <title>Phylogenomic resolution of chytrid fungi.</title>
        <authorList>
            <person name="Stajich J.E."/>
            <person name="Amses K."/>
            <person name="Simmons R."/>
            <person name="Seto K."/>
            <person name="Myers J."/>
            <person name="Bonds A."/>
            <person name="Quandt C.A."/>
            <person name="Barry K."/>
            <person name="Liu P."/>
            <person name="Grigoriev I."/>
            <person name="Longcore J.E."/>
            <person name="James T.Y."/>
        </authorList>
    </citation>
    <scope>NUCLEOTIDE SEQUENCE</scope>
    <source>
        <strain evidence="13">JEL0513</strain>
    </source>
</reference>
<gene>
    <name evidence="13" type="ORF">HK100_008461</name>
</gene>
<evidence type="ECO:0000256" key="3">
    <source>
        <dbReference type="ARBA" id="ARBA00004851"/>
    </source>
</evidence>
<keyword evidence="10" id="KW-0624">Polysaccharide degradation</keyword>
<keyword evidence="9" id="KW-0119">Carbohydrate metabolism</keyword>
<name>A0AAD5XAK6_9FUNG</name>
<comment type="catalytic activity">
    <reaction evidence="1">
        <text>Endohydrolysis of (1-&gt;4)-beta-D-xylosidic linkages in xylans.</text>
        <dbReference type="EC" id="3.2.1.8"/>
    </reaction>
</comment>
<comment type="similarity">
    <text evidence="4">Belongs to the glycosyl hydrolase 10 (cellulase F) family.</text>
</comment>
<feature type="chain" id="PRO_5042177023" description="endo-1,4-beta-xylanase" evidence="11">
    <location>
        <begin position="21"/>
        <end position="271"/>
    </location>
</feature>
<keyword evidence="14" id="KW-1185">Reference proteome</keyword>
<evidence type="ECO:0000256" key="11">
    <source>
        <dbReference type="SAM" id="SignalP"/>
    </source>
</evidence>
<evidence type="ECO:0000259" key="12">
    <source>
        <dbReference type="PROSITE" id="PS51760"/>
    </source>
</evidence>
<evidence type="ECO:0000313" key="14">
    <source>
        <dbReference type="Proteomes" id="UP001211907"/>
    </source>
</evidence>
<comment type="caution">
    <text evidence="13">The sequence shown here is derived from an EMBL/GenBank/DDBJ whole genome shotgun (WGS) entry which is preliminary data.</text>
</comment>
<evidence type="ECO:0000256" key="8">
    <source>
        <dbReference type="ARBA" id="ARBA00022801"/>
    </source>
</evidence>
<dbReference type="PROSITE" id="PS51760">
    <property type="entry name" value="GH10_2"/>
    <property type="match status" value="1"/>
</dbReference>
<dbReference type="InterPro" id="IPR017853">
    <property type="entry name" value="GH"/>
</dbReference>
<evidence type="ECO:0000256" key="10">
    <source>
        <dbReference type="ARBA" id="ARBA00023326"/>
    </source>
</evidence>
<dbReference type="EMBL" id="JADGJH010004119">
    <property type="protein sequence ID" value="KAJ3087171.1"/>
    <property type="molecule type" value="Genomic_DNA"/>
</dbReference>
<evidence type="ECO:0000256" key="7">
    <source>
        <dbReference type="ARBA" id="ARBA00022651"/>
    </source>
</evidence>
<dbReference type="PANTHER" id="PTHR31490:SF35">
    <property type="entry name" value="ENDO-1,4-BETA-XYLANASE"/>
    <property type="match status" value="1"/>
</dbReference>
<dbReference type="EC" id="3.2.1.8" evidence="5"/>
<dbReference type="InterPro" id="IPR001000">
    <property type="entry name" value="GH10_dom"/>
</dbReference>
<evidence type="ECO:0000256" key="9">
    <source>
        <dbReference type="ARBA" id="ARBA00023277"/>
    </source>
</evidence>
<organism evidence="13 14">
    <name type="scientific">Physocladia obscura</name>
    <dbReference type="NCBI Taxonomy" id="109957"/>
    <lineage>
        <taxon>Eukaryota</taxon>
        <taxon>Fungi</taxon>
        <taxon>Fungi incertae sedis</taxon>
        <taxon>Chytridiomycota</taxon>
        <taxon>Chytridiomycota incertae sedis</taxon>
        <taxon>Chytridiomycetes</taxon>
        <taxon>Chytridiales</taxon>
        <taxon>Chytriomycetaceae</taxon>
        <taxon>Physocladia</taxon>
    </lineage>
</organism>
<accession>A0AAD5XAK6</accession>
<comment type="subcellular location">
    <subcellularLocation>
        <location evidence="2">Secreted</location>
    </subcellularLocation>
</comment>
<dbReference type="GO" id="GO:0045493">
    <property type="term" value="P:xylan catabolic process"/>
    <property type="evidence" value="ECO:0007669"/>
    <property type="project" value="UniProtKB-KW"/>
</dbReference>
<proteinExistence type="inferred from homology"/>
<dbReference type="AlphaFoldDB" id="A0AAD5XAK6"/>
<keyword evidence="7" id="KW-0858">Xylan degradation</keyword>
<feature type="signal peptide" evidence="11">
    <location>
        <begin position="1"/>
        <end position="20"/>
    </location>
</feature>
<feature type="domain" description="GH10" evidence="12">
    <location>
        <begin position="86"/>
        <end position="271"/>
    </location>
</feature>
<comment type="pathway">
    <text evidence="3">Glycan degradation; xylan degradation.</text>
</comment>
<dbReference type="GO" id="GO:0005576">
    <property type="term" value="C:extracellular region"/>
    <property type="evidence" value="ECO:0007669"/>
    <property type="project" value="UniProtKB-SubCell"/>
</dbReference>
<evidence type="ECO:0000256" key="5">
    <source>
        <dbReference type="ARBA" id="ARBA00012590"/>
    </source>
</evidence>
<evidence type="ECO:0000256" key="1">
    <source>
        <dbReference type="ARBA" id="ARBA00000681"/>
    </source>
</evidence>
<keyword evidence="6" id="KW-0964">Secreted</keyword>
<protein>
    <recommendedName>
        <fullName evidence="5">endo-1,4-beta-xylanase</fullName>
        <ecNumber evidence="5">3.2.1.8</ecNumber>
    </recommendedName>
</protein>
<keyword evidence="8" id="KW-0378">Hydrolase</keyword>
<sequence>MHTTTFVVAALSLVTVFVNGAAYSALYCLVGVASTKTTKKTTTTTVPVVVAKPTTTTTVAQTTISTTVVKTTTTTLKATATAAVGSTALKTLAAVKGIYFGCAVDNDEIVNSNLAALAGAQCGLTTPGNAMKCYATEPTQGKFTFTDAEAIMIQLASWVTSGTWTNATLTAVMVNHIMQVVTHFKGRLLHWDVVNEAFNDDGTFRDNVFYQNIGEAYIGIAARCKTSHLRAQGIPIDEIGSQMHLTVGNLSSSLASNLKLLASTGAEVAIT</sequence>
<dbReference type="InterPro" id="IPR044846">
    <property type="entry name" value="GH10"/>
</dbReference>
<evidence type="ECO:0000256" key="6">
    <source>
        <dbReference type="ARBA" id="ARBA00022525"/>
    </source>
</evidence>
<dbReference type="PANTHER" id="PTHR31490">
    <property type="entry name" value="GLYCOSYL HYDROLASE"/>
    <property type="match status" value="1"/>
</dbReference>
<dbReference type="Gene3D" id="3.20.20.80">
    <property type="entry name" value="Glycosidases"/>
    <property type="match status" value="2"/>
</dbReference>
<keyword evidence="11" id="KW-0732">Signal</keyword>
<dbReference type="Pfam" id="PF00331">
    <property type="entry name" value="Glyco_hydro_10"/>
    <property type="match status" value="3"/>
</dbReference>